<name>A0A7J7U5F8_MYOMY</name>
<accession>A0A7J7U5F8</accession>
<dbReference type="EMBL" id="JABWUV010000014">
    <property type="protein sequence ID" value="KAF6308167.1"/>
    <property type="molecule type" value="Genomic_DNA"/>
</dbReference>
<dbReference type="AntiFam" id="ANF00010">
    <property type="entry name" value="tRNA translation"/>
</dbReference>
<comment type="caution">
    <text evidence="1">The sequence shown here is derived from an EMBL/GenBank/DDBJ whole genome shotgun (WGS) entry which is preliminary data.</text>
</comment>
<reference evidence="1 2" key="1">
    <citation type="journal article" date="2020" name="Nature">
        <title>Six reference-quality genomes reveal evolution of bat adaptations.</title>
        <authorList>
            <person name="Jebb D."/>
            <person name="Huang Z."/>
            <person name="Pippel M."/>
            <person name="Hughes G.M."/>
            <person name="Lavrichenko K."/>
            <person name="Devanna P."/>
            <person name="Winkler S."/>
            <person name="Jermiin L.S."/>
            <person name="Skirmuntt E.C."/>
            <person name="Katzourakis A."/>
            <person name="Burkitt-Gray L."/>
            <person name="Ray D.A."/>
            <person name="Sullivan K.A.M."/>
            <person name="Roscito J.G."/>
            <person name="Kirilenko B.M."/>
            <person name="Davalos L.M."/>
            <person name="Corthals A.P."/>
            <person name="Power M.L."/>
            <person name="Jones G."/>
            <person name="Ransome R.D."/>
            <person name="Dechmann D.K.N."/>
            <person name="Locatelli A.G."/>
            <person name="Puechmaille S.J."/>
            <person name="Fedrigo O."/>
            <person name="Jarvis E.D."/>
            <person name="Hiller M."/>
            <person name="Vernes S.C."/>
            <person name="Myers E.W."/>
            <person name="Teeling E.C."/>
        </authorList>
    </citation>
    <scope>NUCLEOTIDE SEQUENCE [LARGE SCALE GENOMIC DNA]</scope>
    <source>
        <strain evidence="1">MMyoMyo1</strain>
        <tissue evidence="1">Flight muscle</tissue>
    </source>
</reference>
<keyword evidence="2" id="KW-1185">Reference proteome</keyword>
<dbReference type="AlphaFoldDB" id="A0A7J7U5F8"/>
<gene>
    <name evidence="1" type="ORF">mMyoMyo1_012820</name>
</gene>
<protein>
    <submittedName>
        <fullName evidence="1">Uncharacterized protein</fullName>
    </submittedName>
</protein>
<proteinExistence type="predicted"/>
<dbReference type="Proteomes" id="UP000527355">
    <property type="component" value="Unassembled WGS sequence"/>
</dbReference>
<organism evidence="1 2">
    <name type="scientific">Myotis myotis</name>
    <name type="common">Greater mouse-eared bat</name>
    <name type="synonym">Vespertilio myotis</name>
    <dbReference type="NCBI Taxonomy" id="51298"/>
    <lineage>
        <taxon>Eukaryota</taxon>
        <taxon>Metazoa</taxon>
        <taxon>Chordata</taxon>
        <taxon>Craniata</taxon>
        <taxon>Vertebrata</taxon>
        <taxon>Euteleostomi</taxon>
        <taxon>Mammalia</taxon>
        <taxon>Eutheria</taxon>
        <taxon>Laurasiatheria</taxon>
        <taxon>Chiroptera</taxon>
        <taxon>Yangochiroptera</taxon>
        <taxon>Vespertilionidae</taxon>
        <taxon>Myotis</taxon>
    </lineage>
</organism>
<evidence type="ECO:0000313" key="2">
    <source>
        <dbReference type="Proteomes" id="UP000527355"/>
    </source>
</evidence>
<sequence length="80" mass="9200">MVLALTTNHLMTFWRSCKQMNMDKYIIKLLKIFTLARVAQLVEHHPIHQKVAGSIPVRVPAQVLESPLGGIRQPIDHQYK</sequence>
<evidence type="ECO:0000313" key="1">
    <source>
        <dbReference type="EMBL" id="KAF6308167.1"/>
    </source>
</evidence>